<dbReference type="PaxDb" id="3880-AET01243"/>
<gene>
    <name evidence="2" type="ordered locus">MTR_3g467210</name>
</gene>
<reference evidence="2 4" key="1">
    <citation type="journal article" date="2011" name="Nature">
        <title>The Medicago genome provides insight into the evolution of rhizobial symbioses.</title>
        <authorList>
            <person name="Young N.D."/>
            <person name="Debelle F."/>
            <person name="Oldroyd G.E."/>
            <person name="Geurts R."/>
            <person name="Cannon S.B."/>
            <person name="Udvardi M.K."/>
            <person name="Benedito V.A."/>
            <person name="Mayer K.F."/>
            <person name="Gouzy J."/>
            <person name="Schoof H."/>
            <person name="Van de Peer Y."/>
            <person name="Proost S."/>
            <person name="Cook D.R."/>
            <person name="Meyers B.C."/>
            <person name="Spannagl M."/>
            <person name="Cheung F."/>
            <person name="De Mita S."/>
            <person name="Krishnakumar V."/>
            <person name="Gundlach H."/>
            <person name="Zhou S."/>
            <person name="Mudge J."/>
            <person name="Bharti A.K."/>
            <person name="Murray J.D."/>
            <person name="Naoumkina M.A."/>
            <person name="Rosen B."/>
            <person name="Silverstein K.A."/>
            <person name="Tang H."/>
            <person name="Rombauts S."/>
            <person name="Zhao P.X."/>
            <person name="Zhou P."/>
            <person name="Barbe V."/>
            <person name="Bardou P."/>
            <person name="Bechner M."/>
            <person name="Bellec A."/>
            <person name="Berger A."/>
            <person name="Berges H."/>
            <person name="Bidwell S."/>
            <person name="Bisseling T."/>
            <person name="Choisne N."/>
            <person name="Couloux A."/>
            <person name="Denny R."/>
            <person name="Deshpande S."/>
            <person name="Dai X."/>
            <person name="Doyle J.J."/>
            <person name="Dudez A.M."/>
            <person name="Farmer A.D."/>
            <person name="Fouteau S."/>
            <person name="Franken C."/>
            <person name="Gibelin C."/>
            <person name="Gish J."/>
            <person name="Goldstein S."/>
            <person name="Gonzalez A.J."/>
            <person name="Green P.J."/>
            <person name="Hallab A."/>
            <person name="Hartog M."/>
            <person name="Hua A."/>
            <person name="Humphray S.J."/>
            <person name="Jeong D.H."/>
            <person name="Jing Y."/>
            <person name="Jocker A."/>
            <person name="Kenton S.M."/>
            <person name="Kim D.J."/>
            <person name="Klee K."/>
            <person name="Lai H."/>
            <person name="Lang C."/>
            <person name="Lin S."/>
            <person name="Macmil S.L."/>
            <person name="Magdelenat G."/>
            <person name="Matthews L."/>
            <person name="McCorrison J."/>
            <person name="Monaghan E.L."/>
            <person name="Mun J.H."/>
            <person name="Najar F.Z."/>
            <person name="Nicholson C."/>
            <person name="Noirot C."/>
            <person name="O'Bleness M."/>
            <person name="Paule C.R."/>
            <person name="Poulain J."/>
            <person name="Prion F."/>
            <person name="Qin B."/>
            <person name="Qu C."/>
            <person name="Retzel E.F."/>
            <person name="Riddle C."/>
            <person name="Sallet E."/>
            <person name="Samain S."/>
            <person name="Samson N."/>
            <person name="Sanders I."/>
            <person name="Saurat O."/>
            <person name="Scarpelli C."/>
            <person name="Schiex T."/>
            <person name="Segurens B."/>
            <person name="Severin A.J."/>
            <person name="Sherrier D.J."/>
            <person name="Shi R."/>
            <person name="Sims S."/>
            <person name="Singer S.R."/>
            <person name="Sinharoy S."/>
            <person name="Sterck L."/>
            <person name="Viollet A."/>
            <person name="Wang B.B."/>
            <person name="Wang K."/>
            <person name="Wang M."/>
            <person name="Wang X."/>
            <person name="Warfsmann J."/>
            <person name="Weissenbach J."/>
            <person name="White D.D."/>
            <person name="White J.D."/>
            <person name="Wiley G.B."/>
            <person name="Wincker P."/>
            <person name="Xing Y."/>
            <person name="Yang L."/>
            <person name="Yao Z."/>
            <person name="Ying F."/>
            <person name="Zhai J."/>
            <person name="Zhou L."/>
            <person name="Zuber A."/>
            <person name="Denarie J."/>
            <person name="Dixon R.A."/>
            <person name="May G.D."/>
            <person name="Schwartz D.C."/>
            <person name="Rogers J."/>
            <person name="Quetier F."/>
            <person name="Town C.D."/>
            <person name="Roe B.A."/>
        </authorList>
    </citation>
    <scope>NUCLEOTIDE SEQUENCE [LARGE SCALE GENOMIC DNA]</scope>
    <source>
        <strain evidence="2">A17</strain>
        <strain evidence="3 4">cv. Jemalong A17</strain>
    </source>
</reference>
<name>A0A072UY43_MEDTR</name>
<dbReference type="Proteomes" id="UP000002051">
    <property type="component" value="Chromosome 3"/>
</dbReference>
<keyword evidence="4" id="KW-1185">Reference proteome</keyword>
<feature type="region of interest" description="Disordered" evidence="1">
    <location>
        <begin position="73"/>
        <end position="100"/>
    </location>
</feature>
<evidence type="ECO:0000313" key="3">
    <source>
        <dbReference type="EnsemblPlants" id="KEH34487"/>
    </source>
</evidence>
<dbReference type="AlphaFoldDB" id="A0A072UY43"/>
<dbReference type="EnsemblPlants" id="KEH34487">
    <property type="protein sequence ID" value="KEH34487"/>
    <property type="gene ID" value="MTR_3g467210"/>
</dbReference>
<dbReference type="HOGENOM" id="CLU_2310217_0_0_1"/>
<organism evidence="2 4">
    <name type="scientific">Medicago truncatula</name>
    <name type="common">Barrel medic</name>
    <name type="synonym">Medicago tribuloides</name>
    <dbReference type="NCBI Taxonomy" id="3880"/>
    <lineage>
        <taxon>Eukaryota</taxon>
        <taxon>Viridiplantae</taxon>
        <taxon>Streptophyta</taxon>
        <taxon>Embryophyta</taxon>
        <taxon>Tracheophyta</taxon>
        <taxon>Spermatophyta</taxon>
        <taxon>Magnoliopsida</taxon>
        <taxon>eudicotyledons</taxon>
        <taxon>Gunneridae</taxon>
        <taxon>Pentapetalae</taxon>
        <taxon>rosids</taxon>
        <taxon>fabids</taxon>
        <taxon>Fabales</taxon>
        <taxon>Fabaceae</taxon>
        <taxon>Papilionoideae</taxon>
        <taxon>50 kb inversion clade</taxon>
        <taxon>NPAAA clade</taxon>
        <taxon>Hologalegina</taxon>
        <taxon>IRL clade</taxon>
        <taxon>Trifolieae</taxon>
        <taxon>Medicago</taxon>
    </lineage>
</organism>
<sequence length="100" mass="11813">MALPKIKDVSWHCPKLCKVDYQPRRLQDKTSPASTVRDIYRRDYVFKTILNSEETLNQKGTMVLRTLLISKGQKKVDEEKKDSSTQVKKRRREKEFPTTQ</sequence>
<evidence type="ECO:0000256" key="1">
    <source>
        <dbReference type="SAM" id="MobiDB-lite"/>
    </source>
</evidence>
<accession>A0A072UY43</accession>
<dbReference type="EMBL" id="CM001219">
    <property type="protein sequence ID" value="KEH34487.1"/>
    <property type="molecule type" value="Genomic_DNA"/>
</dbReference>
<protein>
    <submittedName>
        <fullName evidence="2 3">Uncharacterized protein</fullName>
    </submittedName>
</protein>
<evidence type="ECO:0000313" key="2">
    <source>
        <dbReference type="EMBL" id="KEH34487.1"/>
    </source>
</evidence>
<evidence type="ECO:0000313" key="4">
    <source>
        <dbReference type="Proteomes" id="UP000002051"/>
    </source>
</evidence>
<reference evidence="3" key="3">
    <citation type="submission" date="2015-04" db="UniProtKB">
        <authorList>
            <consortium name="EnsemblPlants"/>
        </authorList>
    </citation>
    <scope>IDENTIFICATION</scope>
    <source>
        <strain evidence="3">cv. Jemalong A17</strain>
    </source>
</reference>
<proteinExistence type="predicted"/>
<feature type="compositionally biased region" description="Basic and acidic residues" evidence="1">
    <location>
        <begin position="74"/>
        <end position="83"/>
    </location>
</feature>
<reference evidence="2 4" key="2">
    <citation type="journal article" date="2014" name="BMC Genomics">
        <title>An improved genome release (version Mt4.0) for the model legume Medicago truncatula.</title>
        <authorList>
            <person name="Tang H."/>
            <person name="Krishnakumar V."/>
            <person name="Bidwell S."/>
            <person name="Rosen B."/>
            <person name="Chan A."/>
            <person name="Zhou S."/>
            <person name="Gentzbittel L."/>
            <person name="Childs K.L."/>
            <person name="Yandell M."/>
            <person name="Gundlach H."/>
            <person name="Mayer K.F."/>
            <person name="Schwartz D.C."/>
            <person name="Town C.D."/>
        </authorList>
    </citation>
    <scope>GENOME REANNOTATION</scope>
    <source>
        <strain evidence="2">A17</strain>
        <strain evidence="3 4">cv. Jemalong A17</strain>
    </source>
</reference>